<evidence type="ECO:0000313" key="2">
    <source>
        <dbReference type="EMBL" id="OSN08509.1"/>
    </source>
</evidence>
<dbReference type="RefSeq" id="WP_094108520.1">
    <property type="nucleotide sequence ID" value="NZ_LUTP01000002.1"/>
</dbReference>
<feature type="compositionally biased region" description="Low complexity" evidence="1">
    <location>
        <begin position="24"/>
        <end position="42"/>
    </location>
</feature>
<reference evidence="2 3" key="1">
    <citation type="submission" date="2016-02" db="EMBL/GenBank/DDBJ databases">
        <title>Species-wide whole genome sequencing reveals diversity, host range in Lonsdalea quercina.</title>
        <authorList>
            <person name="Li Y."/>
        </authorList>
    </citation>
    <scope>NUCLEOTIDE SEQUENCE [LARGE SCALE GENOMIC DNA]</scope>
    <source>
        <strain evidence="2 3">LMG 26264</strain>
    </source>
</reference>
<proteinExistence type="predicted"/>
<gene>
    <name evidence="2" type="ORF">AU511_01260</name>
</gene>
<dbReference type="EMBL" id="LUTP01000002">
    <property type="protein sequence ID" value="OSN08509.1"/>
    <property type="molecule type" value="Genomic_DNA"/>
</dbReference>
<name>A0A1X3S204_9GAMM</name>
<feature type="region of interest" description="Disordered" evidence="1">
    <location>
        <begin position="16"/>
        <end position="42"/>
    </location>
</feature>
<evidence type="ECO:0000256" key="1">
    <source>
        <dbReference type="SAM" id="MobiDB-lite"/>
    </source>
</evidence>
<protein>
    <submittedName>
        <fullName evidence="2">Uncharacterized protein</fullName>
    </submittedName>
</protein>
<dbReference type="OrthoDB" id="6282430at2"/>
<sequence length="322" mass="35124">MNVNTSTNVYSYVQDTSGNASKKTSSQPATGSSTTTAQSNSSAQSTISGLGLMMTRLYGNTNALPVVQTQLTTETQDMDAVNFLTLDDRNVLSDLYAQAKDQGTDLLYVDDLARDLGKYRKFGSVSGNYNTGNTYDVSGRKQTIDFTAKDSETASRILNSGNLSSSVLDPGFLKFELNSGYSFDHVANFDYLESVVNNSASKTTSNGLGRTPDFTTYVSQGQNNYVVNTASEVTFKTDEPDVVSKDGVFYVTETGKKHGFRLEGNNVLQDEGLSISDIQSQTVTTLLDYYLNANESENVSTDKPTTLFDYLFSSNIDKKIQE</sequence>
<evidence type="ECO:0000313" key="3">
    <source>
        <dbReference type="Proteomes" id="UP000194020"/>
    </source>
</evidence>
<dbReference type="AlphaFoldDB" id="A0A1X3S204"/>
<dbReference type="Proteomes" id="UP000194020">
    <property type="component" value="Unassembled WGS sequence"/>
</dbReference>
<accession>A0A1X3S204</accession>
<organism evidence="2 3">
    <name type="scientific">Lonsdalea iberica</name>
    <dbReference type="NCBI Taxonomy" id="1082703"/>
    <lineage>
        <taxon>Bacteria</taxon>
        <taxon>Pseudomonadati</taxon>
        <taxon>Pseudomonadota</taxon>
        <taxon>Gammaproteobacteria</taxon>
        <taxon>Enterobacterales</taxon>
        <taxon>Pectobacteriaceae</taxon>
        <taxon>Lonsdalea</taxon>
    </lineage>
</organism>
<comment type="caution">
    <text evidence="2">The sequence shown here is derived from an EMBL/GenBank/DDBJ whole genome shotgun (WGS) entry which is preliminary data.</text>
</comment>